<accession>A0AAD3H0Q6</accession>
<dbReference type="PANTHER" id="PTHR12162:SF0">
    <property type="entry name" value="NIBRIN"/>
    <property type="match status" value="1"/>
</dbReference>
<dbReference type="AlphaFoldDB" id="A0AAD3H0Q6"/>
<organism evidence="2 3">
    <name type="scientific">Chaetoceros tenuissimus</name>
    <dbReference type="NCBI Taxonomy" id="426638"/>
    <lineage>
        <taxon>Eukaryota</taxon>
        <taxon>Sar</taxon>
        <taxon>Stramenopiles</taxon>
        <taxon>Ochrophyta</taxon>
        <taxon>Bacillariophyta</taxon>
        <taxon>Coscinodiscophyceae</taxon>
        <taxon>Chaetocerotophycidae</taxon>
        <taxon>Chaetocerotales</taxon>
        <taxon>Chaetocerotaceae</taxon>
        <taxon>Chaetoceros</taxon>
    </lineage>
</organism>
<dbReference type="EMBL" id="BLLK01000022">
    <property type="protein sequence ID" value="GFH46100.1"/>
    <property type="molecule type" value="Genomic_DNA"/>
</dbReference>
<proteinExistence type="predicted"/>
<dbReference type="Proteomes" id="UP001054902">
    <property type="component" value="Unassembled WGS sequence"/>
</dbReference>
<feature type="region of interest" description="Disordered" evidence="1">
    <location>
        <begin position="445"/>
        <end position="472"/>
    </location>
</feature>
<dbReference type="Gene3D" id="2.60.200.20">
    <property type="match status" value="1"/>
</dbReference>
<dbReference type="InterPro" id="IPR008984">
    <property type="entry name" value="SMAD_FHA_dom_sf"/>
</dbReference>
<evidence type="ECO:0000313" key="2">
    <source>
        <dbReference type="EMBL" id="GFH46100.1"/>
    </source>
</evidence>
<feature type="compositionally biased region" description="Basic and acidic residues" evidence="1">
    <location>
        <begin position="527"/>
        <end position="536"/>
    </location>
</feature>
<dbReference type="SUPFAM" id="SSF49879">
    <property type="entry name" value="SMAD/FHA domain"/>
    <property type="match status" value="1"/>
</dbReference>
<dbReference type="CDD" id="cd00027">
    <property type="entry name" value="BRCT"/>
    <property type="match status" value="1"/>
</dbReference>
<dbReference type="GO" id="GO:0030870">
    <property type="term" value="C:Mre11 complex"/>
    <property type="evidence" value="ECO:0007669"/>
    <property type="project" value="InterPro"/>
</dbReference>
<dbReference type="Gene3D" id="3.40.50.10190">
    <property type="entry name" value="BRCT domain"/>
    <property type="match status" value="1"/>
</dbReference>
<feature type="region of interest" description="Disordered" evidence="1">
    <location>
        <begin position="510"/>
        <end position="622"/>
    </location>
</feature>
<feature type="compositionally biased region" description="Acidic residues" evidence="1">
    <location>
        <begin position="573"/>
        <end position="584"/>
    </location>
</feature>
<feature type="compositionally biased region" description="Basic and acidic residues" evidence="1">
    <location>
        <begin position="591"/>
        <end position="603"/>
    </location>
</feature>
<sequence length="744" mass="82811">MLLKIERIKISDDGSDDTNEYHASLTTASHHKDGILFTIGRKNSDIIENTKSVSRSHCCLKIVSLSKMKQAKENQPRVAETEEEIAACEKTRDGLIAVLEDLGSKFGTKVHYEKEGCNANNGNGDDSETDDETDDEGGASMSMQGSQMTNEVQGVLQRQFPINVSEPVQKQGSIILPSLSLVGNSKKTKYVLIQVGFSVFKVTRVPFECCISRLSTKNKKTVEELGPLVGAHISSSFDVDNVNYLISPDRSSTGKYISAWTLNIPTISPSFITAFAERNKLTDELPKHEDYIPAAQESDFSSNNDVAPKKRVKLFAGYKCISLIASSEIEIMCLCAGATTIRLYRTDENGKQDTKFWMTDEFFENLRKQQEEDKLVLLVLDTTSKRMKKGKDFLMNKMQELEAAGVSIALVNQKAVAQTISLGVPLCDTHDNEISPIIDIPDSQSIASRASSKSSQKKASSTVVSSDADKAIEEDHRIEQDDAMDEVNENLAHKLINRDTSISEAEPVQVAGMQQEDAEMSAPVDAEESRPKRSTKETVNSDWISGSKSKSNKSKKKQKDSGWMSTAPKPSIEELDVQQDEGENQYEQTEVDSKNAVHLEKSNDGWFKAAPHGNGRKKYKRKVHNEETGELFESAETEMVQNLEVDKKTKVDHAQSNVGSRQTQGNVQNFKKFKKNLVIAGAGLHQIEPVRFISVLPKESERQRELEAMQNALDQQQRLADSLFSGEESRKGIRSYFGRGRKRK</sequence>
<protein>
    <recommendedName>
        <fullName evidence="4">FHA domain-containing protein</fullName>
    </recommendedName>
</protein>
<feature type="region of interest" description="Disordered" evidence="1">
    <location>
        <begin position="115"/>
        <end position="147"/>
    </location>
</feature>
<dbReference type="InterPro" id="IPR036420">
    <property type="entry name" value="BRCT_dom_sf"/>
</dbReference>
<dbReference type="GO" id="GO:0007095">
    <property type="term" value="P:mitotic G2 DNA damage checkpoint signaling"/>
    <property type="evidence" value="ECO:0007669"/>
    <property type="project" value="InterPro"/>
</dbReference>
<dbReference type="SUPFAM" id="SSF52113">
    <property type="entry name" value="BRCT domain"/>
    <property type="match status" value="1"/>
</dbReference>
<name>A0AAD3H0Q6_9STRA</name>
<gene>
    <name evidence="2" type="ORF">CTEN210_02574</name>
</gene>
<dbReference type="PANTHER" id="PTHR12162">
    <property type="entry name" value="NIBRIN-RELATED"/>
    <property type="match status" value="1"/>
</dbReference>
<evidence type="ECO:0000313" key="3">
    <source>
        <dbReference type="Proteomes" id="UP001054902"/>
    </source>
</evidence>
<feature type="compositionally biased region" description="Acidic residues" evidence="1">
    <location>
        <begin position="125"/>
        <end position="137"/>
    </location>
</feature>
<comment type="caution">
    <text evidence="2">The sequence shown here is derived from an EMBL/GenBank/DDBJ whole genome shotgun (WGS) entry which is preliminary data.</text>
</comment>
<evidence type="ECO:0008006" key="4">
    <source>
        <dbReference type="Google" id="ProtNLM"/>
    </source>
</evidence>
<keyword evidence="3" id="KW-1185">Reference proteome</keyword>
<dbReference type="InterPro" id="IPR040227">
    <property type="entry name" value="Nibrin-rel"/>
</dbReference>
<dbReference type="GO" id="GO:0003684">
    <property type="term" value="F:damaged DNA binding"/>
    <property type="evidence" value="ECO:0007669"/>
    <property type="project" value="TreeGrafter"/>
</dbReference>
<reference evidence="2 3" key="1">
    <citation type="journal article" date="2021" name="Sci. Rep.">
        <title>The genome of the diatom Chaetoceros tenuissimus carries an ancient integrated fragment of an extant virus.</title>
        <authorList>
            <person name="Hongo Y."/>
            <person name="Kimura K."/>
            <person name="Takaki Y."/>
            <person name="Yoshida Y."/>
            <person name="Baba S."/>
            <person name="Kobayashi G."/>
            <person name="Nagasaki K."/>
            <person name="Hano T."/>
            <person name="Tomaru Y."/>
        </authorList>
    </citation>
    <scope>NUCLEOTIDE SEQUENCE [LARGE SCALE GENOMIC DNA]</scope>
    <source>
        <strain evidence="2 3">NIES-3715</strain>
    </source>
</reference>
<feature type="compositionally biased region" description="Low complexity" evidence="1">
    <location>
        <begin position="445"/>
        <end position="466"/>
    </location>
</feature>
<evidence type="ECO:0000256" key="1">
    <source>
        <dbReference type="SAM" id="MobiDB-lite"/>
    </source>
</evidence>
<dbReference type="GO" id="GO:0000724">
    <property type="term" value="P:double-strand break repair via homologous recombination"/>
    <property type="evidence" value="ECO:0007669"/>
    <property type="project" value="TreeGrafter"/>
</dbReference>